<proteinExistence type="predicted"/>
<reference evidence="2" key="1">
    <citation type="submission" date="2023-03" db="UniProtKB">
        <authorList>
            <consortium name="EnsemblPlants"/>
        </authorList>
    </citation>
    <scope>IDENTIFICATION</scope>
</reference>
<sequence length="85" mass="9690">MEETDDDDRDEEGYRGRQGTRESKTAGGYPAWKANPPGRFLKFLCQNPIFEILTLRRTVPALLKGFREPFISSQKSDQGDHDEAT</sequence>
<dbReference type="AlphaFoldDB" id="A0A9I9DS69"/>
<feature type="compositionally biased region" description="Basic and acidic residues" evidence="1">
    <location>
        <begin position="12"/>
        <end position="24"/>
    </location>
</feature>
<feature type="compositionally biased region" description="Acidic residues" evidence="1">
    <location>
        <begin position="1"/>
        <end position="11"/>
    </location>
</feature>
<organism evidence="2">
    <name type="scientific">Cucumis melo</name>
    <name type="common">Muskmelon</name>
    <dbReference type="NCBI Taxonomy" id="3656"/>
    <lineage>
        <taxon>Eukaryota</taxon>
        <taxon>Viridiplantae</taxon>
        <taxon>Streptophyta</taxon>
        <taxon>Embryophyta</taxon>
        <taxon>Tracheophyta</taxon>
        <taxon>Spermatophyta</taxon>
        <taxon>Magnoliopsida</taxon>
        <taxon>eudicotyledons</taxon>
        <taxon>Gunneridae</taxon>
        <taxon>Pentapetalae</taxon>
        <taxon>rosids</taxon>
        <taxon>fabids</taxon>
        <taxon>Cucurbitales</taxon>
        <taxon>Cucurbitaceae</taxon>
        <taxon>Benincaseae</taxon>
        <taxon>Cucumis</taxon>
    </lineage>
</organism>
<accession>A0A9I9DS69</accession>
<feature type="region of interest" description="Disordered" evidence="1">
    <location>
        <begin position="1"/>
        <end position="31"/>
    </location>
</feature>
<dbReference type="EnsemblPlants" id="MELO3C022643.2.1">
    <property type="protein sequence ID" value="MELO3C022643.2.1"/>
    <property type="gene ID" value="MELO3C022643.2"/>
</dbReference>
<dbReference type="Gramene" id="MELO3C022643.2.1">
    <property type="protein sequence ID" value="MELO3C022643.2.1"/>
    <property type="gene ID" value="MELO3C022643.2"/>
</dbReference>
<evidence type="ECO:0000313" key="2">
    <source>
        <dbReference type="EnsemblPlants" id="MELO3C022643.2.1"/>
    </source>
</evidence>
<protein>
    <submittedName>
        <fullName evidence="2">Uncharacterized protein</fullName>
    </submittedName>
</protein>
<evidence type="ECO:0000256" key="1">
    <source>
        <dbReference type="SAM" id="MobiDB-lite"/>
    </source>
</evidence>
<name>A0A9I9DS69_CUCME</name>